<evidence type="ECO:0000313" key="4">
    <source>
        <dbReference type="Proteomes" id="UP000666915"/>
    </source>
</evidence>
<name>A0ABS3R2X1_9ACTN</name>
<dbReference type="InterPro" id="IPR021741">
    <property type="entry name" value="DUF3311"/>
</dbReference>
<keyword evidence="2" id="KW-0812">Transmembrane</keyword>
<comment type="caution">
    <text evidence="3">The sequence shown here is derived from an EMBL/GenBank/DDBJ whole genome shotgun (WGS) entry which is preliminary data.</text>
</comment>
<feature type="transmembrane region" description="Helical" evidence="2">
    <location>
        <begin position="188"/>
        <end position="210"/>
    </location>
</feature>
<keyword evidence="4" id="KW-1185">Reference proteome</keyword>
<dbReference type="Pfam" id="PF11755">
    <property type="entry name" value="DUF3311"/>
    <property type="match status" value="1"/>
</dbReference>
<dbReference type="Proteomes" id="UP000666915">
    <property type="component" value="Unassembled WGS sequence"/>
</dbReference>
<keyword evidence="2" id="KW-0472">Membrane</keyword>
<feature type="transmembrane region" description="Helical" evidence="2">
    <location>
        <begin position="159"/>
        <end position="176"/>
    </location>
</feature>
<protein>
    <submittedName>
        <fullName evidence="3">DUF3311 domain-containing protein</fullName>
    </submittedName>
</protein>
<reference evidence="3 4" key="1">
    <citation type="submission" date="2021-03" db="EMBL/GenBank/DDBJ databases">
        <authorList>
            <person name="Kanchanasin P."/>
            <person name="Saeng-In P."/>
            <person name="Phongsopitanun W."/>
            <person name="Yuki M."/>
            <person name="Kudo T."/>
            <person name="Ohkuma M."/>
            <person name="Tanasupawat S."/>
        </authorList>
    </citation>
    <scope>NUCLEOTIDE SEQUENCE [LARGE SCALE GENOMIC DNA]</scope>
    <source>
        <strain evidence="3 4">L46</strain>
    </source>
</reference>
<proteinExistence type="predicted"/>
<evidence type="ECO:0000313" key="3">
    <source>
        <dbReference type="EMBL" id="MBO2440578.1"/>
    </source>
</evidence>
<sequence length="215" mass="23250">MSACCESACCETVSTAVAPRFGPCTGGQRKTTADEGGRLVRTCRTGAASAAPPPPAGRGSHTARLPVSARGRRPRGRPRTAPPGSGPADEPGVHQLERSSQVVPRSISSRYRRRIAFPGSTPGRVRLAIRADRAARTRRIPLASQDPPEPAQRSDRSPWNWLLLVPVVVPLLTFLFNSDGPRLAGFPAFYWMQLAFIPLGVACTVIVYLMTRKRD</sequence>
<organism evidence="3 4">
    <name type="scientific">Actinomadura nitritigenes</name>
    <dbReference type="NCBI Taxonomy" id="134602"/>
    <lineage>
        <taxon>Bacteria</taxon>
        <taxon>Bacillati</taxon>
        <taxon>Actinomycetota</taxon>
        <taxon>Actinomycetes</taxon>
        <taxon>Streptosporangiales</taxon>
        <taxon>Thermomonosporaceae</taxon>
        <taxon>Actinomadura</taxon>
    </lineage>
</organism>
<evidence type="ECO:0000256" key="1">
    <source>
        <dbReference type="SAM" id="MobiDB-lite"/>
    </source>
</evidence>
<dbReference type="EMBL" id="JAGEOK010000015">
    <property type="protein sequence ID" value="MBO2440578.1"/>
    <property type="molecule type" value="Genomic_DNA"/>
</dbReference>
<dbReference type="InterPro" id="IPR000637">
    <property type="entry name" value="HMGI/Y_DNA-bd_CS"/>
</dbReference>
<dbReference type="PROSITE" id="PS00354">
    <property type="entry name" value="HMGI_Y"/>
    <property type="match status" value="1"/>
</dbReference>
<feature type="region of interest" description="Disordered" evidence="1">
    <location>
        <begin position="46"/>
        <end position="104"/>
    </location>
</feature>
<accession>A0ABS3R2X1</accession>
<keyword evidence="2" id="KW-1133">Transmembrane helix</keyword>
<gene>
    <name evidence="3" type="ORF">J4557_23905</name>
</gene>
<evidence type="ECO:0000256" key="2">
    <source>
        <dbReference type="SAM" id="Phobius"/>
    </source>
</evidence>